<evidence type="ECO:0000256" key="6">
    <source>
        <dbReference type="ARBA" id="ARBA00025719"/>
    </source>
</evidence>
<keyword evidence="4 8" id="KW-0560">Oxidoreductase</keyword>
<feature type="active site" description="Cysteine sulfenic acid (-SOH) intermediate" evidence="8">
    <location>
        <position position="53"/>
    </location>
</feature>
<evidence type="ECO:0000256" key="1">
    <source>
        <dbReference type="ARBA" id="ARBA00022490"/>
    </source>
</evidence>
<proteinExistence type="inferred from homology"/>
<dbReference type="HAMAP" id="MF_00401">
    <property type="entry name" value="Peroxiredoxin"/>
    <property type="match status" value="1"/>
</dbReference>
<dbReference type="PROSITE" id="PS51352">
    <property type="entry name" value="THIOREDOXIN_2"/>
    <property type="match status" value="1"/>
</dbReference>
<keyword evidence="5 8" id="KW-0676">Redox-active center</keyword>
<dbReference type="FunFam" id="3.30.1020.10:FF:000002">
    <property type="entry name" value="Peroxiredoxin"/>
    <property type="match status" value="1"/>
</dbReference>
<evidence type="ECO:0000256" key="3">
    <source>
        <dbReference type="ARBA" id="ARBA00022862"/>
    </source>
</evidence>
<feature type="disulfide bond" description="Interchain (with Cys-53); in linked form" evidence="8">
    <location>
        <position position="215"/>
    </location>
</feature>
<name>A0A444L6T1_METS7</name>
<dbReference type="GO" id="GO:0033554">
    <property type="term" value="P:cellular response to stress"/>
    <property type="evidence" value="ECO:0007669"/>
    <property type="project" value="TreeGrafter"/>
</dbReference>
<dbReference type="Proteomes" id="UP000288215">
    <property type="component" value="Unassembled WGS sequence"/>
</dbReference>
<keyword evidence="2 8" id="KW-0575">Peroxidase</keyword>
<feature type="disulfide bond" description="Interchain (with Cys-215); in linked form" evidence="8">
    <location>
        <position position="53"/>
    </location>
</feature>
<comment type="miscellaneous">
    <text evidence="8">The active site is a conserved redox-active cysteine residue, the peroxidatic cysteine (C(P)), which makes the nucleophilic attack on the peroxide substrate. The peroxide oxidizes the C(P)-SH to cysteine sulfenic acid (C(P)-SOH), which then reacts with another cysteine residue, the resolving cysteine (C(R)), to form a disulfide bridge. The disulfide is subsequently reduced by an appropriate electron donor to complete the catalytic cycle. Although the primary sequence of this enzyme is similar to those of the 1-Cys Prx6 enzymes, its catalytic properties resemble those of the typical 2-Cys Prxs and C(R) is provided by the other dimeric subunit to form an intersubunit disulfide. The disulfide is subsequently reduced by thioredoxin.</text>
</comment>
<dbReference type="PANTHER" id="PTHR10681">
    <property type="entry name" value="THIOREDOXIN PEROXIDASE"/>
    <property type="match status" value="1"/>
</dbReference>
<dbReference type="FunFam" id="3.40.30.10:FF:000011">
    <property type="entry name" value="Peroxiredoxin PRX1"/>
    <property type="match status" value="1"/>
</dbReference>
<dbReference type="InterPro" id="IPR050217">
    <property type="entry name" value="Peroxiredoxin"/>
</dbReference>
<dbReference type="Gene3D" id="3.40.30.10">
    <property type="entry name" value="Glutaredoxin"/>
    <property type="match status" value="1"/>
</dbReference>
<comment type="subunit">
    <text evidence="7 8">Homodecamer. Pentamer of dimers that assemble into a ring structure.</text>
</comment>
<accession>A0A444L6T1</accession>
<evidence type="ECO:0000256" key="8">
    <source>
        <dbReference type="HAMAP-Rule" id="MF_00401"/>
    </source>
</evidence>
<dbReference type="AlphaFoldDB" id="A0A444L6T1"/>
<gene>
    <name evidence="11" type="ORF">Metus_1260</name>
</gene>
<keyword evidence="3 8" id="KW-0049">Antioxidant</keyword>
<dbReference type="InterPro" id="IPR045020">
    <property type="entry name" value="PRX_1cys"/>
</dbReference>
<dbReference type="EMBL" id="RXGA01000003">
    <property type="protein sequence ID" value="RWX73286.1"/>
    <property type="molecule type" value="Genomic_DNA"/>
</dbReference>
<keyword evidence="1 8" id="KW-0963">Cytoplasm</keyword>
<dbReference type="GO" id="GO:0042744">
    <property type="term" value="P:hydrogen peroxide catabolic process"/>
    <property type="evidence" value="ECO:0007669"/>
    <property type="project" value="TreeGrafter"/>
</dbReference>
<dbReference type="NCBIfam" id="NF009668">
    <property type="entry name" value="PRK13189.1"/>
    <property type="match status" value="1"/>
</dbReference>
<dbReference type="GO" id="GO:0008379">
    <property type="term" value="F:thioredoxin peroxidase activity"/>
    <property type="evidence" value="ECO:0007669"/>
    <property type="project" value="TreeGrafter"/>
</dbReference>
<sequence>MINISEIVRLPLIGDQAPAFSAQTTKGPINFPSDFKGKWVILFSHPADFTPVCTTEFVAFAKRYDKFKEMNAELVGLSIDQVYSHIKWEEWISEKLKVEIPFPIIADNTGRIAALYGMLHPEAKGTQAVRATFIIDPEGIIRGILYYPLSVGRNMDEILRFLKALQVSDKENVALPANWPNNEIIGDKVIVPPPNNVKDAKEQLKKYEGFDWWFCYRKLEEARK</sequence>
<dbReference type="InterPro" id="IPR013766">
    <property type="entry name" value="Thioredoxin_domain"/>
</dbReference>
<dbReference type="PANTHER" id="PTHR10681:SF121">
    <property type="entry name" value="ALKYL HYDROPEROXIDE REDUCTASE C"/>
    <property type="match status" value="1"/>
</dbReference>
<dbReference type="InterPro" id="IPR019479">
    <property type="entry name" value="Peroxiredoxin_C"/>
</dbReference>
<dbReference type="SUPFAM" id="SSF52833">
    <property type="entry name" value="Thioredoxin-like"/>
    <property type="match status" value="1"/>
</dbReference>
<organism evidence="11 12">
    <name type="scientific">Methanosuratincola subterraneus</name>
    <dbReference type="NCBI Taxonomy" id="2593994"/>
    <lineage>
        <taxon>Archaea</taxon>
        <taxon>Thermoproteota</taxon>
        <taxon>Methanosuratincolia</taxon>
        <taxon>Candidatus Methanomethylicales</taxon>
        <taxon>Candidatus Methanomethylicaceae</taxon>
        <taxon>Candidatus Methanosuratincola (ex Vanwonterghem et al. 2016)</taxon>
    </lineage>
</organism>
<comment type="caution">
    <text evidence="11">The sequence shown here is derived from an EMBL/GenBank/DDBJ whole genome shotgun (WGS) entry which is preliminary data.</text>
</comment>
<dbReference type="InterPro" id="IPR000866">
    <property type="entry name" value="AhpC/TSA"/>
</dbReference>
<dbReference type="InterPro" id="IPR036249">
    <property type="entry name" value="Thioredoxin-like_sf"/>
</dbReference>
<comment type="function">
    <text evidence="8">Thiol-specific peroxidase that catalyzes the reduction of hydrogen peroxide and organic hydroperoxides to water and alcohols, respectively. Plays a role in cell protection against oxidative stress by detoxifying peroxides.</text>
</comment>
<feature type="domain" description="Thioredoxin" evidence="10">
    <location>
        <begin position="11"/>
        <end position="167"/>
    </location>
</feature>
<comment type="caution">
    <text evidence="8">Lacks conserved residue(s) required for the propagation of feature annotation.</text>
</comment>
<dbReference type="GO" id="GO:0006979">
    <property type="term" value="P:response to oxidative stress"/>
    <property type="evidence" value="ECO:0007669"/>
    <property type="project" value="TreeGrafter"/>
</dbReference>
<feature type="binding site" evidence="8">
    <location>
        <position position="130"/>
    </location>
    <ligand>
        <name>substrate</name>
    </ligand>
</feature>
<dbReference type="Pfam" id="PF00578">
    <property type="entry name" value="AhpC-TSA"/>
    <property type="match status" value="1"/>
</dbReference>
<reference evidence="11 12" key="1">
    <citation type="submission" date="2018-12" db="EMBL/GenBank/DDBJ databases">
        <title>The complete genome of the methanogenic archaea of the candidate phylum Verstraetearchaeota, obtained from the metagenome of underground thermal water.</title>
        <authorList>
            <person name="Kadnikov V.V."/>
            <person name="Mardanov A.V."/>
            <person name="Beletsky A.V."/>
            <person name="Karnachuk O.V."/>
            <person name="Ravin N.V."/>
        </authorList>
    </citation>
    <scope>NUCLEOTIDE SEQUENCE [LARGE SCALE GENOMIC DNA]</scope>
    <source>
        <strain evidence="11">Ch88</strain>
    </source>
</reference>
<evidence type="ECO:0000256" key="7">
    <source>
        <dbReference type="ARBA" id="ARBA00064044"/>
    </source>
</evidence>
<keyword evidence="8" id="KW-1015">Disulfide bond</keyword>
<dbReference type="Pfam" id="PF10417">
    <property type="entry name" value="1-cysPrx_C"/>
    <property type="match status" value="1"/>
</dbReference>
<evidence type="ECO:0000256" key="4">
    <source>
        <dbReference type="ARBA" id="ARBA00023002"/>
    </source>
</evidence>
<protein>
    <recommendedName>
        <fullName evidence="8">Peroxiredoxin</fullName>
        <ecNumber evidence="8">1.11.1.24</ecNumber>
    </recommendedName>
    <alternativeName>
        <fullName evidence="8">Thioredoxin peroxidase</fullName>
    </alternativeName>
    <alternativeName>
        <fullName evidence="8">Thioredoxin-dependent peroxiredoxin</fullName>
    </alternativeName>
</protein>
<evidence type="ECO:0000259" key="10">
    <source>
        <dbReference type="PROSITE" id="PS51352"/>
    </source>
</evidence>
<dbReference type="InterPro" id="IPR022915">
    <property type="entry name" value="Peroxiredoxin_TDXH"/>
</dbReference>
<evidence type="ECO:0000313" key="11">
    <source>
        <dbReference type="EMBL" id="RWX73286.1"/>
    </source>
</evidence>
<dbReference type="Gene3D" id="3.30.1020.10">
    <property type="entry name" value="Antioxidant, Horf6, Chain A, domain2"/>
    <property type="match status" value="1"/>
</dbReference>
<evidence type="ECO:0000256" key="9">
    <source>
        <dbReference type="PIRSR" id="PIRSR000239-1"/>
    </source>
</evidence>
<dbReference type="EC" id="1.11.1.24" evidence="8"/>
<dbReference type="CDD" id="cd03016">
    <property type="entry name" value="PRX_1cys"/>
    <property type="match status" value="1"/>
</dbReference>
<comment type="similarity">
    <text evidence="6 8">Belongs to the peroxiredoxin family. Prx6 subfamily.</text>
</comment>
<evidence type="ECO:0000256" key="5">
    <source>
        <dbReference type="ARBA" id="ARBA00023284"/>
    </source>
</evidence>
<dbReference type="GO" id="GO:0005829">
    <property type="term" value="C:cytosol"/>
    <property type="evidence" value="ECO:0007669"/>
    <property type="project" value="TreeGrafter"/>
</dbReference>
<dbReference type="InterPro" id="IPR024706">
    <property type="entry name" value="Peroxiredoxin_AhpC-typ"/>
</dbReference>
<evidence type="ECO:0000256" key="2">
    <source>
        <dbReference type="ARBA" id="ARBA00022559"/>
    </source>
</evidence>
<evidence type="ECO:0000313" key="12">
    <source>
        <dbReference type="Proteomes" id="UP000288215"/>
    </source>
</evidence>
<dbReference type="PIRSF" id="PIRSF000239">
    <property type="entry name" value="AHPC"/>
    <property type="match status" value="1"/>
</dbReference>
<comment type="catalytic activity">
    <reaction evidence="8">
        <text>a hydroperoxide + [thioredoxin]-dithiol = an alcohol + [thioredoxin]-disulfide + H2O</text>
        <dbReference type="Rhea" id="RHEA:62620"/>
        <dbReference type="Rhea" id="RHEA-COMP:10698"/>
        <dbReference type="Rhea" id="RHEA-COMP:10700"/>
        <dbReference type="ChEBI" id="CHEBI:15377"/>
        <dbReference type="ChEBI" id="CHEBI:29950"/>
        <dbReference type="ChEBI" id="CHEBI:30879"/>
        <dbReference type="ChEBI" id="CHEBI:35924"/>
        <dbReference type="ChEBI" id="CHEBI:50058"/>
        <dbReference type="EC" id="1.11.1.24"/>
    </reaction>
</comment>
<feature type="active site" description="Cysteine sulfenic acid (-SOH) intermediate; for peroxidase activity" evidence="9">
    <location>
        <position position="53"/>
    </location>
</feature>
<dbReference type="GO" id="GO:0045454">
    <property type="term" value="P:cell redox homeostasis"/>
    <property type="evidence" value="ECO:0007669"/>
    <property type="project" value="TreeGrafter"/>
</dbReference>
<comment type="subcellular location">
    <subcellularLocation>
        <location evidence="8">Cytoplasm</location>
    </subcellularLocation>
</comment>